<reference evidence="1 2" key="1">
    <citation type="submission" date="2023-01" db="EMBL/GenBank/DDBJ databases">
        <authorList>
            <person name="Whitehead M."/>
        </authorList>
    </citation>
    <scope>NUCLEOTIDE SEQUENCE [LARGE SCALE GENOMIC DNA]</scope>
</reference>
<dbReference type="Proteomes" id="UP001160148">
    <property type="component" value="Unassembled WGS sequence"/>
</dbReference>
<evidence type="ECO:0000313" key="1">
    <source>
        <dbReference type="EMBL" id="CAI6358291.1"/>
    </source>
</evidence>
<protein>
    <submittedName>
        <fullName evidence="1">Uncharacterized protein</fullName>
    </submittedName>
</protein>
<gene>
    <name evidence="1" type="ORF">MEUPH1_LOCUS13823</name>
</gene>
<organism evidence="1 2">
    <name type="scientific">Macrosiphum euphorbiae</name>
    <name type="common">potato aphid</name>
    <dbReference type="NCBI Taxonomy" id="13131"/>
    <lineage>
        <taxon>Eukaryota</taxon>
        <taxon>Metazoa</taxon>
        <taxon>Ecdysozoa</taxon>
        <taxon>Arthropoda</taxon>
        <taxon>Hexapoda</taxon>
        <taxon>Insecta</taxon>
        <taxon>Pterygota</taxon>
        <taxon>Neoptera</taxon>
        <taxon>Paraneoptera</taxon>
        <taxon>Hemiptera</taxon>
        <taxon>Sternorrhyncha</taxon>
        <taxon>Aphidomorpha</taxon>
        <taxon>Aphidoidea</taxon>
        <taxon>Aphididae</taxon>
        <taxon>Macrosiphini</taxon>
        <taxon>Macrosiphum</taxon>
    </lineage>
</organism>
<comment type="caution">
    <text evidence="1">The sequence shown here is derived from an EMBL/GenBank/DDBJ whole genome shotgun (WGS) entry which is preliminary data.</text>
</comment>
<dbReference type="AlphaFoldDB" id="A0AAV0WR31"/>
<proteinExistence type="predicted"/>
<accession>A0AAV0WR31</accession>
<name>A0AAV0WR31_9HEMI</name>
<sequence length="93" mass="11006">MPLNFIDIYELFDRKRQGDVSIAVLEKLQSWTLIAKNNTLKCDHGHYLKLCLRANCLDEYVWRCREYSTNSSRKKVNSKTLLFENSVFQFPTV</sequence>
<evidence type="ECO:0000313" key="2">
    <source>
        <dbReference type="Proteomes" id="UP001160148"/>
    </source>
</evidence>
<dbReference type="EMBL" id="CARXXK010000002">
    <property type="protein sequence ID" value="CAI6358291.1"/>
    <property type="molecule type" value="Genomic_DNA"/>
</dbReference>
<keyword evidence="2" id="KW-1185">Reference proteome</keyword>